<protein>
    <recommendedName>
        <fullName evidence="9">Branched-chain amino acid transport system carrier protein</fullName>
    </recommendedName>
</protein>
<feature type="transmembrane region" description="Helical" evidence="9">
    <location>
        <begin position="366"/>
        <end position="386"/>
    </location>
</feature>
<feature type="transmembrane region" description="Helical" evidence="9">
    <location>
        <begin position="114"/>
        <end position="136"/>
    </location>
</feature>
<organism evidence="10 11">
    <name type="scientific">Tepidibacter hydrothermalis</name>
    <dbReference type="NCBI Taxonomy" id="3036126"/>
    <lineage>
        <taxon>Bacteria</taxon>
        <taxon>Bacillati</taxon>
        <taxon>Bacillota</taxon>
        <taxon>Clostridia</taxon>
        <taxon>Peptostreptococcales</taxon>
        <taxon>Peptostreptococcaceae</taxon>
        <taxon>Tepidibacter</taxon>
    </lineage>
</organism>
<evidence type="ECO:0000256" key="8">
    <source>
        <dbReference type="ARBA" id="ARBA00023136"/>
    </source>
</evidence>
<keyword evidence="11" id="KW-1185">Reference proteome</keyword>
<evidence type="ECO:0000256" key="5">
    <source>
        <dbReference type="ARBA" id="ARBA00022692"/>
    </source>
</evidence>
<evidence type="ECO:0000256" key="1">
    <source>
        <dbReference type="ARBA" id="ARBA00004651"/>
    </source>
</evidence>
<feature type="transmembrane region" description="Helical" evidence="9">
    <location>
        <begin position="189"/>
        <end position="208"/>
    </location>
</feature>
<keyword evidence="5 9" id="KW-0812">Transmembrane</keyword>
<dbReference type="PANTHER" id="PTHR30588">
    <property type="entry name" value="BRANCHED-CHAIN AMINO ACID TRANSPORT SYSTEM 2 CARRIER PROTEIN"/>
    <property type="match status" value="1"/>
</dbReference>
<gene>
    <name evidence="10" type="primary">brnQ</name>
    <name evidence="10" type="ORF">P4S50_01365</name>
</gene>
<dbReference type="PANTHER" id="PTHR30588:SF0">
    <property type="entry name" value="BRANCHED-CHAIN AMINO ACID PERMEASE BRNQ"/>
    <property type="match status" value="1"/>
</dbReference>
<dbReference type="RefSeq" id="WP_277732719.1">
    <property type="nucleotide sequence ID" value="NZ_CP120733.1"/>
</dbReference>
<feature type="transmembrane region" description="Helical" evidence="9">
    <location>
        <begin position="309"/>
        <end position="330"/>
    </location>
</feature>
<sequence length="432" mass="45255">MKRTKETKDFFVVGLALFAMFFGAGNLIFPPALGLASGKSWAACLIGFILTGVGMPLLGVLAVSKAGGTINDLAGKVNPTFSKILGTIIVLAIGPLLAIPRTGATVYELGVKPIIPDVSPVLVSIIYFGITLFFVIKPSGIIDKIGKILTPILLVIIFSIIIKGITSPIGTSVDTGLRNSFSVGFTEGYQTMDALTSIVFGGIILISLAEKGYERKKDQIRVTMKAGLVAGTGLVFVYGGLLFLGATGSGIFSADIARTDLVVGITERILGNFGKFGISLAASVACLTTAIGLVATVGTYFEELTKGKLSYRIIVISTVIISAVFANAGVENIVKFAVPLLATVYPVAIVLILVSVFDDFIKSEKAYLGAVCGALFVSVFDGLSAMGVNTAFIGDFIKMLPLASAGFAWVLPAILGIFITTFLYKNETNSVQ</sequence>
<name>A0ABY8EGX6_9FIRM</name>
<evidence type="ECO:0000256" key="2">
    <source>
        <dbReference type="ARBA" id="ARBA00008540"/>
    </source>
</evidence>
<keyword evidence="6 9" id="KW-0029">Amino-acid transport</keyword>
<evidence type="ECO:0000256" key="3">
    <source>
        <dbReference type="ARBA" id="ARBA00022448"/>
    </source>
</evidence>
<dbReference type="Proteomes" id="UP001222800">
    <property type="component" value="Chromosome"/>
</dbReference>
<evidence type="ECO:0000313" key="10">
    <source>
        <dbReference type="EMBL" id="WFD10752.1"/>
    </source>
</evidence>
<reference evidence="10 11" key="1">
    <citation type="submission" date="2023-03" db="EMBL/GenBank/DDBJ databases">
        <title>Complete genome sequence of Tepidibacter sp. SWIR-1, isolated from a deep-sea hydrothermal vent.</title>
        <authorList>
            <person name="Li X."/>
        </authorList>
    </citation>
    <scope>NUCLEOTIDE SEQUENCE [LARGE SCALE GENOMIC DNA]</scope>
    <source>
        <strain evidence="10 11">SWIR-1</strain>
    </source>
</reference>
<evidence type="ECO:0000256" key="9">
    <source>
        <dbReference type="RuleBase" id="RU362122"/>
    </source>
</evidence>
<feature type="transmembrane region" description="Helical" evidence="9">
    <location>
        <begin position="84"/>
        <end position="102"/>
    </location>
</feature>
<feature type="transmembrane region" description="Helical" evidence="9">
    <location>
        <begin position="228"/>
        <end position="252"/>
    </location>
</feature>
<comment type="subcellular location">
    <subcellularLocation>
        <location evidence="1 9">Cell membrane</location>
        <topology evidence="1 9">Multi-pass membrane protein</topology>
    </subcellularLocation>
</comment>
<accession>A0ABY8EGX6</accession>
<evidence type="ECO:0000256" key="4">
    <source>
        <dbReference type="ARBA" id="ARBA00022475"/>
    </source>
</evidence>
<dbReference type="InterPro" id="IPR004685">
    <property type="entry name" value="Brnchd-chn_aa_trnsp_Livcs"/>
</dbReference>
<keyword evidence="8 9" id="KW-0472">Membrane</keyword>
<feature type="transmembrane region" description="Helical" evidence="9">
    <location>
        <begin position="336"/>
        <end position="354"/>
    </location>
</feature>
<feature type="transmembrane region" description="Helical" evidence="9">
    <location>
        <begin position="12"/>
        <end position="34"/>
    </location>
</feature>
<evidence type="ECO:0000256" key="6">
    <source>
        <dbReference type="ARBA" id="ARBA00022970"/>
    </source>
</evidence>
<evidence type="ECO:0000256" key="7">
    <source>
        <dbReference type="ARBA" id="ARBA00022989"/>
    </source>
</evidence>
<keyword evidence="3 9" id="KW-0813">Transport</keyword>
<feature type="transmembrane region" description="Helical" evidence="9">
    <location>
        <begin position="40"/>
        <end position="63"/>
    </location>
</feature>
<feature type="transmembrane region" description="Helical" evidence="9">
    <location>
        <begin position="276"/>
        <end position="297"/>
    </location>
</feature>
<proteinExistence type="inferred from homology"/>
<comment type="function">
    <text evidence="9">Component of the transport system for branched-chain amino acids.</text>
</comment>
<comment type="similarity">
    <text evidence="2 9">Belongs to the branched chain amino acid transporter family.</text>
</comment>
<dbReference type="NCBIfam" id="TIGR00796">
    <property type="entry name" value="livcs"/>
    <property type="match status" value="1"/>
</dbReference>
<keyword evidence="4" id="KW-1003">Cell membrane</keyword>
<evidence type="ECO:0000313" key="11">
    <source>
        <dbReference type="Proteomes" id="UP001222800"/>
    </source>
</evidence>
<dbReference type="Pfam" id="PF05525">
    <property type="entry name" value="Branch_AA_trans"/>
    <property type="match status" value="1"/>
</dbReference>
<dbReference type="EMBL" id="CP120733">
    <property type="protein sequence ID" value="WFD10752.1"/>
    <property type="molecule type" value="Genomic_DNA"/>
</dbReference>
<keyword evidence="7 9" id="KW-1133">Transmembrane helix</keyword>
<feature type="transmembrane region" description="Helical" evidence="9">
    <location>
        <begin position="406"/>
        <end position="424"/>
    </location>
</feature>
<feature type="transmembrane region" description="Helical" evidence="9">
    <location>
        <begin position="148"/>
        <end position="169"/>
    </location>
</feature>